<gene>
    <name evidence="2" type="ORF">GCM10010226_07280</name>
</gene>
<name>A0A918LPA2_9ACTN</name>
<feature type="region of interest" description="Disordered" evidence="1">
    <location>
        <begin position="1"/>
        <end position="84"/>
    </location>
</feature>
<organism evidence="2 3">
    <name type="scientific">Streptomyces phaeofaciens</name>
    <dbReference type="NCBI Taxonomy" id="68254"/>
    <lineage>
        <taxon>Bacteria</taxon>
        <taxon>Bacillati</taxon>
        <taxon>Actinomycetota</taxon>
        <taxon>Actinomycetes</taxon>
        <taxon>Kitasatosporales</taxon>
        <taxon>Streptomycetaceae</taxon>
        <taxon>Streptomyces</taxon>
    </lineage>
</organism>
<dbReference type="Proteomes" id="UP000646776">
    <property type="component" value="Unassembled WGS sequence"/>
</dbReference>
<dbReference type="EMBL" id="BMSA01000002">
    <property type="protein sequence ID" value="GGT33873.1"/>
    <property type="molecule type" value="Genomic_DNA"/>
</dbReference>
<dbReference type="AlphaFoldDB" id="A0A918LPA2"/>
<sequence>MHKGWVKRLRAPLSSSTMRRKPPAPPDSPKSLPGQLHCLRHPDRLPEVQTCRAPRARRGADPAETGARIQRRNPPAPLPGTGAALTPVLTVKKGPADPSRGALRHVDGHLLRHAPPPPPFV</sequence>
<reference evidence="2" key="1">
    <citation type="journal article" date="2014" name="Int. J. Syst. Evol. Microbiol.">
        <title>Complete genome sequence of Corynebacterium casei LMG S-19264T (=DSM 44701T), isolated from a smear-ripened cheese.</title>
        <authorList>
            <consortium name="US DOE Joint Genome Institute (JGI-PGF)"/>
            <person name="Walter F."/>
            <person name="Albersmeier A."/>
            <person name="Kalinowski J."/>
            <person name="Ruckert C."/>
        </authorList>
    </citation>
    <scope>NUCLEOTIDE SEQUENCE</scope>
    <source>
        <strain evidence="2">JCM 4125</strain>
    </source>
</reference>
<feature type="compositionally biased region" description="Basic residues" evidence="1">
    <location>
        <begin position="1"/>
        <end position="10"/>
    </location>
</feature>
<accession>A0A918LPA2</accession>
<reference evidence="2" key="2">
    <citation type="submission" date="2020-09" db="EMBL/GenBank/DDBJ databases">
        <authorList>
            <person name="Sun Q."/>
            <person name="Ohkuma M."/>
        </authorList>
    </citation>
    <scope>NUCLEOTIDE SEQUENCE</scope>
    <source>
        <strain evidence="2">JCM 4125</strain>
    </source>
</reference>
<proteinExistence type="predicted"/>
<evidence type="ECO:0000313" key="3">
    <source>
        <dbReference type="Proteomes" id="UP000646776"/>
    </source>
</evidence>
<evidence type="ECO:0000313" key="2">
    <source>
        <dbReference type="EMBL" id="GGT33873.1"/>
    </source>
</evidence>
<evidence type="ECO:0000256" key="1">
    <source>
        <dbReference type="SAM" id="MobiDB-lite"/>
    </source>
</evidence>
<comment type="caution">
    <text evidence="2">The sequence shown here is derived from an EMBL/GenBank/DDBJ whole genome shotgun (WGS) entry which is preliminary data.</text>
</comment>
<protein>
    <submittedName>
        <fullName evidence="2">Uncharacterized protein</fullName>
    </submittedName>
</protein>
<keyword evidence="3" id="KW-1185">Reference proteome</keyword>